<dbReference type="OrthoDB" id="4491582at2759"/>
<organism evidence="2 3">
    <name type="scientific">Penicillium expansum</name>
    <name type="common">Blue mold rot fungus</name>
    <dbReference type="NCBI Taxonomy" id="27334"/>
    <lineage>
        <taxon>Eukaryota</taxon>
        <taxon>Fungi</taxon>
        <taxon>Dikarya</taxon>
        <taxon>Ascomycota</taxon>
        <taxon>Pezizomycotina</taxon>
        <taxon>Eurotiomycetes</taxon>
        <taxon>Eurotiomycetidae</taxon>
        <taxon>Eurotiales</taxon>
        <taxon>Aspergillaceae</taxon>
        <taxon>Penicillium</taxon>
    </lineage>
</organism>
<accession>A0A0A2J790</accession>
<comment type="caution">
    <text evidence="2">The sequence shown here is derived from an EMBL/GenBank/DDBJ whole genome shotgun (WGS) entry which is preliminary data.</text>
</comment>
<name>A0A0A2J790_PENEN</name>
<dbReference type="GeneID" id="27683383"/>
<dbReference type="VEuPathDB" id="FungiDB:PEXP_108420"/>
<feature type="compositionally biased region" description="Polar residues" evidence="1">
    <location>
        <begin position="1"/>
        <end position="16"/>
    </location>
</feature>
<dbReference type="EMBL" id="JQFZ01000308">
    <property type="protein sequence ID" value="KGO51169.1"/>
    <property type="molecule type" value="Genomic_DNA"/>
</dbReference>
<proteinExistence type="predicted"/>
<sequence>MNRESPYTRSPSNADSVRSDSKWGKWHWDYSPVPQPRTADQDLSLILTNKRSRTKPTRFPEREVYSGETGEPLHDQEAPKSRKKPNLAVEIHLADYHSKIESSIREKNDLGSERAALVSDRKDTEKTTVSAIETTQQGGDEPSCEVKLLKHQIDLLATRHSHMLKSLEDQLLILKDENSKLYGHLEWYRKMEKAKADYPDGDVDNVKELNAELERKDSEIGEKIKQNECLTEQLNSNEGLNSILKDFKSGHVVATRFVEEMVKLETNTSRAARVLVQCLSGPKIAELGMLPRGRTKLDSLVKSTVGTMDLLSTYPKLAMCALISGFIRDQVFHAGCWATLAQEGYMLRGYQEIIHKSFPQGTIEGFHRAAIEVMLEQNHQFRDCWVQSQVENAQCTFLNLCNSFLDESKVKDAEKDIKEALNRLLTDAFYFRARCIPPNGSHYELIHFEPGDVFDSNFMDAWGVDGTPISVSDEKIQLIRLCVHGCLVAHAIEVNSIGAGSPNTLGQNFISTMDEGISTTGGGVLKSEKAIVLLGDNLEP</sequence>
<dbReference type="PhylomeDB" id="A0A0A2J790"/>
<dbReference type="AlphaFoldDB" id="A0A0A2J790"/>
<feature type="compositionally biased region" description="Basic and acidic residues" evidence="1">
    <location>
        <begin position="17"/>
        <end position="28"/>
    </location>
</feature>
<gene>
    <name evidence="2" type="ORF">PEX2_106940</name>
</gene>
<keyword evidence="3" id="KW-1185">Reference proteome</keyword>
<feature type="compositionally biased region" description="Basic and acidic residues" evidence="1">
    <location>
        <begin position="58"/>
        <end position="80"/>
    </location>
</feature>
<dbReference type="Proteomes" id="UP000030143">
    <property type="component" value="Unassembled WGS sequence"/>
</dbReference>
<feature type="region of interest" description="Disordered" evidence="1">
    <location>
        <begin position="1"/>
        <end position="85"/>
    </location>
</feature>
<evidence type="ECO:0000313" key="3">
    <source>
        <dbReference type="Proteomes" id="UP000030143"/>
    </source>
</evidence>
<evidence type="ECO:0000313" key="2">
    <source>
        <dbReference type="EMBL" id="KGO51169.1"/>
    </source>
</evidence>
<protein>
    <submittedName>
        <fullName evidence="2">Uncharacterized protein</fullName>
    </submittedName>
</protein>
<dbReference type="RefSeq" id="XP_016594173.1">
    <property type="nucleotide sequence ID" value="XM_016747962.1"/>
</dbReference>
<evidence type="ECO:0000256" key="1">
    <source>
        <dbReference type="SAM" id="MobiDB-lite"/>
    </source>
</evidence>
<reference evidence="2 3" key="1">
    <citation type="journal article" date="2015" name="Mol. Plant Microbe Interact.">
        <title>Genome, transcriptome, and functional analyses of Penicillium expansum provide new insights into secondary metabolism and pathogenicity.</title>
        <authorList>
            <person name="Ballester A.R."/>
            <person name="Marcet-Houben M."/>
            <person name="Levin E."/>
            <person name="Sela N."/>
            <person name="Selma-Lazaro C."/>
            <person name="Carmona L."/>
            <person name="Wisniewski M."/>
            <person name="Droby S."/>
            <person name="Gonzalez-Candelas L."/>
            <person name="Gabaldon T."/>
        </authorList>
    </citation>
    <scope>NUCLEOTIDE SEQUENCE [LARGE SCALE GENOMIC DNA]</scope>
    <source>
        <strain evidence="2 3">MD-8</strain>
    </source>
</reference>
<dbReference type="HOGENOM" id="CLU_529034_0_0_1"/>